<dbReference type="Pfam" id="PF00354">
    <property type="entry name" value="Pentaxin"/>
    <property type="match status" value="1"/>
</dbReference>
<proteinExistence type="predicted"/>
<reference evidence="2" key="2">
    <citation type="journal article" date="2015" name="Fish Shellfish Immunol.">
        <title>Early steps in the European eel (Anguilla anguilla)-Vibrio vulnificus interaction in the gills: Role of the RtxA13 toxin.</title>
        <authorList>
            <person name="Callol A."/>
            <person name="Pajuelo D."/>
            <person name="Ebbesson L."/>
            <person name="Teles M."/>
            <person name="MacKenzie S."/>
            <person name="Amaro C."/>
        </authorList>
    </citation>
    <scope>NUCLEOTIDE SEQUENCE</scope>
</reference>
<accession>A0A0E9Y053</accession>
<dbReference type="EMBL" id="GBXM01000210">
    <property type="protein sequence ID" value="JAI08368.1"/>
    <property type="molecule type" value="Transcribed_RNA"/>
</dbReference>
<dbReference type="AlphaFoldDB" id="A0A0E9Y053"/>
<feature type="domain" description="Pentraxin (PTX)" evidence="1">
    <location>
        <begin position="1"/>
        <end position="44"/>
    </location>
</feature>
<organism evidence="2">
    <name type="scientific">Anguilla anguilla</name>
    <name type="common">European freshwater eel</name>
    <name type="synonym">Muraena anguilla</name>
    <dbReference type="NCBI Taxonomy" id="7936"/>
    <lineage>
        <taxon>Eukaryota</taxon>
        <taxon>Metazoa</taxon>
        <taxon>Chordata</taxon>
        <taxon>Craniata</taxon>
        <taxon>Vertebrata</taxon>
        <taxon>Euteleostomi</taxon>
        <taxon>Actinopterygii</taxon>
        <taxon>Neopterygii</taxon>
        <taxon>Teleostei</taxon>
        <taxon>Anguilliformes</taxon>
        <taxon>Anguillidae</taxon>
        <taxon>Anguilla</taxon>
    </lineage>
</organism>
<evidence type="ECO:0000259" key="1">
    <source>
        <dbReference type="Pfam" id="PF00354"/>
    </source>
</evidence>
<sequence length="51" mass="5964">MWNYVLDIICEIQNYMNYFRFKSGNVLNWKALNYKVNDGVLVEPKQSGGCS</sequence>
<evidence type="ECO:0000313" key="2">
    <source>
        <dbReference type="EMBL" id="JAI08368.1"/>
    </source>
</evidence>
<name>A0A0E9Y053_ANGAN</name>
<reference evidence="2" key="1">
    <citation type="submission" date="2014-11" db="EMBL/GenBank/DDBJ databases">
        <authorList>
            <person name="Amaro Gonzalez C."/>
        </authorList>
    </citation>
    <scope>NUCLEOTIDE SEQUENCE</scope>
</reference>
<dbReference type="InterPro" id="IPR001759">
    <property type="entry name" value="PTX_dom"/>
</dbReference>
<protein>
    <recommendedName>
        <fullName evidence="1">Pentraxin (PTX) domain-containing protein</fullName>
    </recommendedName>
</protein>